<dbReference type="Gene3D" id="3.30.200.20">
    <property type="entry name" value="Phosphorylase Kinase, domain 1"/>
    <property type="match status" value="1"/>
</dbReference>
<evidence type="ECO:0000256" key="12">
    <source>
        <dbReference type="ARBA" id="ARBA00022777"/>
    </source>
</evidence>
<comment type="similarity">
    <text evidence="3">Belongs to the CND3 (condensin subunit 3) family.</text>
</comment>
<keyword evidence="5" id="KW-0158">Chromosome</keyword>
<dbReference type="PANTHER" id="PTHR14418:SF5">
    <property type="entry name" value="CONDENSIN COMPLEX SUBUNIT 3"/>
    <property type="match status" value="1"/>
</dbReference>
<comment type="similarity">
    <text evidence="2">Belongs to the protein kinase superfamily. CMGC Ser/Thr protein kinase family. CDC2/CDKX subfamily.</text>
</comment>
<keyword evidence="14" id="KW-0226">DNA condensation</keyword>
<dbReference type="EMBL" id="JABWDY010011463">
    <property type="protein sequence ID" value="KAF5199767.1"/>
    <property type="molecule type" value="Genomic_DNA"/>
</dbReference>
<dbReference type="InterPro" id="IPR027165">
    <property type="entry name" value="CND3"/>
</dbReference>
<evidence type="ECO:0000256" key="15">
    <source>
        <dbReference type="ARBA" id="ARBA00023306"/>
    </source>
</evidence>
<protein>
    <recommendedName>
        <fullName evidence="4">cyclin-dependent kinase</fullName>
        <ecNumber evidence="4">2.7.11.22</ecNumber>
    </recommendedName>
</protein>
<sequence length="1325" mass="149445">MTTNEEEEELLMVKIAKVLDETSSTNAIHNRKLKELSALRSSSSYPLFFSVFSKTLIPLFNFQKRNSSSARIIRFISIFAAHRDDKNGTICDQFLDDFVRFLLTASAASNKTARLRSCQIISEIIMRLPDDAEVSDELWDDVIESMKVRVADKVPMIRTYAVRALTRFTNDAENNDIVDLFLQAFPLEPNAEVRKTIILSFPPSSETLTTIIGCTLDVHEAVRKASYCVLANKFPLQSLSIKHRNIILKRGLADRSSSVSKECLKLMKDNWLVKCCKNDPVVLLHFLDVETYESVGEAVMASLLKDGIVEVREDKSIRQFIESNRDTNEGEHTQSSMLEAEVVFYWRTVCKHLQSEAQAKGSDAAVTSGTEAAVYAEEAFDKNDLLEKVLPATVYDYVELVKLHLDAGPNYRFTARQLLLLGVMLDFSDATSRKTASAFLQELLHRPLEHEVDVDGNQYIIGDGIHLGGERDWALAVSELAKKVHASAGEFEEMVIGVVEELARPCRDRTADFMQWMHCLAVTGLLLENVESYRCLQTQTMQPSELLHCLLLPGANHVHLDVKRVALRCLGLFGLRERKPSEELVKQLRLSFVDGPSSVSVMATKALADLAMWHGPQEIDKAMGYDMVSKPNIDRKLFPPINFSDNNGHLDCELVDLLFAGLDRDYWGEVPETDDIESVQAIVGEGFAKTLLLSDKYPSISASLQPVILTKLVTLYFGCGNAYLSSLNTTQRSQQITRQGEVIPSQKYISKAFIPVMRSIWPGIYGNAGGSPILISRLRKRAAQASRFMLQMMQSPLYSKETQMEDRNGSIKSQESADSSGQLSEDSCWEGIHIKLILFLMSLLKKKTMMVNDYISAIRSSQLVLKFKSFKKKQIKNLYKLCIQYLLVSSPYKLFKELGDGTCGCVYKALNRETNEIVAIKKMKRKFYFWEECVNLREVKSLCKLNHPNIVKLKEVVRENHELFFIFEYMEYNLYQIIRGRQSPLPEADIRGLMYQVLQGLAYMHQNGYFHRDLKPENLLVTNDTIKIADFGLAREVSSKPPYTDYVSTRWYRAPEVLLQSSSYTPAIDMWAVGAILAELFTLFPIFPGESESDQLFKICCVLGTPDWTTLPEGMNLPSIKFSSSEIAPVNLLDIIPNASMEAIDLIIKLCSWDPRKRPTAEQALQHPFFHVGMWDPYPLMDPFVSKSDHNEGAKPKLELSLWDFGTESDDCFLGLTLALKPSVPSLEIVHPLSQNEREGVVFCSDFQDQSDQSVWWSLLSPNQNGNGVPAMPSFPATYFANSEISGPANGIPQLEGLNYSPFDSNFLARPLMAMSSPFQQGHLL</sequence>
<dbReference type="PROSITE" id="PS00108">
    <property type="entry name" value="PROTEIN_KINASE_ST"/>
    <property type="match status" value="1"/>
</dbReference>
<dbReference type="InterPro" id="IPR008271">
    <property type="entry name" value="Ser/Thr_kinase_AS"/>
</dbReference>
<dbReference type="Pfam" id="PF12719">
    <property type="entry name" value="Cnd3"/>
    <property type="match status" value="1"/>
</dbReference>
<organism evidence="19 20">
    <name type="scientific">Thalictrum thalictroides</name>
    <name type="common">Rue-anemone</name>
    <name type="synonym">Anemone thalictroides</name>
    <dbReference type="NCBI Taxonomy" id="46969"/>
    <lineage>
        <taxon>Eukaryota</taxon>
        <taxon>Viridiplantae</taxon>
        <taxon>Streptophyta</taxon>
        <taxon>Embryophyta</taxon>
        <taxon>Tracheophyta</taxon>
        <taxon>Spermatophyta</taxon>
        <taxon>Magnoliopsida</taxon>
        <taxon>Ranunculales</taxon>
        <taxon>Ranunculaceae</taxon>
        <taxon>Thalictroideae</taxon>
        <taxon>Thalictrum</taxon>
    </lineage>
</organism>
<keyword evidence="7" id="KW-0597">Phosphoprotein</keyword>
<dbReference type="EC" id="2.7.11.22" evidence="4"/>
<evidence type="ECO:0000256" key="14">
    <source>
        <dbReference type="ARBA" id="ARBA00023067"/>
    </source>
</evidence>
<dbReference type="GO" id="GO:0005524">
    <property type="term" value="F:ATP binding"/>
    <property type="evidence" value="ECO:0007669"/>
    <property type="project" value="UniProtKB-KW"/>
</dbReference>
<keyword evidence="6" id="KW-0723">Serine/threonine-protein kinase</keyword>
<evidence type="ECO:0000259" key="18">
    <source>
        <dbReference type="PROSITE" id="PS50011"/>
    </source>
</evidence>
<dbReference type="InterPro" id="IPR000719">
    <property type="entry name" value="Prot_kinase_dom"/>
</dbReference>
<dbReference type="Proteomes" id="UP000554482">
    <property type="component" value="Unassembled WGS sequence"/>
</dbReference>
<evidence type="ECO:0000256" key="13">
    <source>
        <dbReference type="ARBA" id="ARBA00022840"/>
    </source>
</evidence>
<evidence type="ECO:0000256" key="16">
    <source>
        <dbReference type="ARBA" id="ARBA00047811"/>
    </source>
</evidence>
<dbReference type="GO" id="GO:0000796">
    <property type="term" value="C:condensin complex"/>
    <property type="evidence" value="ECO:0007669"/>
    <property type="project" value="InterPro"/>
</dbReference>
<dbReference type="Gene3D" id="1.10.510.10">
    <property type="entry name" value="Transferase(Phosphotransferase) domain 1"/>
    <property type="match status" value="1"/>
</dbReference>
<dbReference type="SMART" id="SM00220">
    <property type="entry name" value="S_TKc"/>
    <property type="match status" value="1"/>
</dbReference>
<dbReference type="InterPro" id="IPR016024">
    <property type="entry name" value="ARM-type_fold"/>
</dbReference>
<dbReference type="Pfam" id="PF00069">
    <property type="entry name" value="Pkinase"/>
    <property type="match status" value="1"/>
</dbReference>
<keyword evidence="13" id="KW-0067">ATP-binding</keyword>
<evidence type="ECO:0000256" key="7">
    <source>
        <dbReference type="ARBA" id="ARBA00022553"/>
    </source>
</evidence>
<evidence type="ECO:0000256" key="10">
    <source>
        <dbReference type="ARBA" id="ARBA00022741"/>
    </source>
</evidence>
<evidence type="ECO:0000256" key="17">
    <source>
        <dbReference type="ARBA" id="ARBA00048367"/>
    </source>
</evidence>
<dbReference type="FunFam" id="1.10.510.10:FF:000104">
    <property type="entry name" value="serine/threonine-protein kinase MAK isoform X1"/>
    <property type="match status" value="1"/>
</dbReference>
<proteinExistence type="inferred from homology"/>
<dbReference type="Gene3D" id="1.25.10.10">
    <property type="entry name" value="Leucine-rich Repeat Variant"/>
    <property type="match status" value="1"/>
</dbReference>
<dbReference type="OrthoDB" id="27187at2759"/>
<dbReference type="InterPro" id="IPR011009">
    <property type="entry name" value="Kinase-like_dom_sf"/>
</dbReference>
<dbReference type="GO" id="GO:0007076">
    <property type="term" value="P:mitotic chromosome condensation"/>
    <property type="evidence" value="ECO:0007669"/>
    <property type="project" value="InterPro"/>
</dbReference>
<evidence type="ECO:0000256" key="8">
    <source>
        <dbReference type="ARBA" id="ARBA00022618"/>
    </source>
</evidence>
<reference evidence="19 20" key="1">
    <citation type="submission" date="2020-06" db="EMBL/GenBank/DDBJ databases">
        <title>Transcriptomic and genomic resources for Thalictrum thalictroides and T. hernandezii: Facilitating candidate gene discovery in an emerging model plant lineage.</title>
        <authorList>
            <person name="Arias T."/>
            <person name="Riano-Pachon D.M."/>
            <person name="Di Stilio V.S."/>
        </authorList>
    </citation>
    <scope>NUCLEOTIDE SEQUENCE [LARGE SCALE GENOMIC DNA]</scope>
    <source>
        <strain evidence="20">cv. WT478/WT964</strain>
        <tissue evidence="19">Leaves</tissue>
    </source>
</reference>
<dbReference type="CDD" id="cd07830">
    <property type="entry name" value="STKc_MAK_like"/>
    <property type="match status" value="1"/>
</dbReference>
<evidence type="ECO:0000256" key="3">
    <source>
        <dbReference type="ARBA" id="ARBA00006533"/>
    </source>
</evidence>
<gene>
    <name evidence="19" type="ORF">FRX31_010647</name>
</gene>
<keyword evidence="12 19" id="KW-0418">Kinase</keyword>
<comment type="subcellular location">
    <subcellularLocation>
        <location evidence="1">Chromosome</location>
    </subcellularLocation>
</comment>
<evidence type="ECO:0000256" key="11">
    <source>
        <dbReference type="ARBA" id="ARBA00022776"/>
    </source>
</evidence>
<dbReference type="GO" id="GO:0000793">
    <property type="term" value="C:condensed chromosome"/>
    <property type="evidence" value="ECO:0007669"/>
    <property type="project" value="TreeGrafter"/>
</dbReference>
<dbReference type="FunFam" id="3.30.200.20:FF:000335">
    <property type="entry name" value="Serine/threonine-protein kinase MHK"/>
    <property type="match status" value="1"/>
</dbReference>
<accession>A0A7J6WS26</accession>
<dbReference type="InterPro" id="IPR011989">
    <property type="entry name" value="ARM-like"/>
</dbReference>
<evidence type="ECO:0000256" key="9">
    <source>
        <dbReference type="ARBA" id="ARBA00022679"/>
    </source>
</evidence>
<dbReference type="SUPFAM" id="SSF56112">
    <property type="entry name" value="Protein kinase-like (PK-like)"/>
    <property type="match status" value="1"/>
</dbReference>
<comment type="caution">
    <text evidence="19">The sequence shown here is derived from an EMBL/GenBank/DDBJ whole genome shotgun (WGS) entry which is preliminary data.</text>
</comment>
<keyword evidence="11" id="KW-0498">Mitosis</keyword>
<keyword evidence="10" id="KW-0547">Nucleotide-binding</keyword>
<feature type="domain" description="Protein kinase" evidence="18">
    <location>
        <begin position="892"/>
        <end position="1170"/>
    </location>
</feature>
<dbReference type="PROSITE" id="PS50011">
    <property type="entry name" value="PROTEIN_KINASE_DOM"/>
    <property type="match status" value="1"/>
</dbReference>
<evidence type="ECO:0000256" key="1">
    <source>
        <dbReference type="ARBA" id="ARBA00004286"/>
    </source>
</evidence>
<keyword evidence="20" id="KW-1185">Reference proteome</keyword>
<dbReference type="InterPro" id="IPR025977">
    <property type="entry name" value="Cnd3_C"/>
</dbReference>
<keyword evidence="9" id="KW-0808">Transferase</keyword>
<evidence type="ECO:0000313" key="20">
    <source>
        <dbReference type="Proteomes" id="UP000554482"/>
    </source>
</evidence>
<keyword evidence="15" id="KW-0131">Cell cycle</keyword>
<evidence type="ECO:0000313" key="19">
    <source>
        <dbReference type="EMBL" id="KAF5199767.1"/>
    </source>
</evidence>
<name>A0A7J6WS26_THATH</name>
<evidence type="ECO:0000256" key="2">
    <source>
        <dbReference type="ARBA" id="ARBA00006485"/>
    </source>
</evidence>
<evidence type="ECO:0000256" key="6">
    <source>
        <dbReference type="ARBA" id="ARBA00022527"/>
    </source>
</evidence>
<dbReference type="SUPFAM" id="SSF48371">
    <property type="entry name" value="ARM repeat"/>
    <property type="match status" value="1"/>
</dbReference>
<dbReference type="GO" id="GO:0004693">
    <property type="term" value="F:cyclin-dependent protein serine/threonine kinase activity"/>
    <property type="evidence" value="ECO:0007669"/>
    <property type="project" value="UniProtKB-EC"/>
</dbReference>
<evidence type="ECO:0000256" key="4">
    <source>
        <dbReference type="ARBA" id="ARBA00012425"/>
    </source>
</evidence>
<comment type="catalytic activity">
    <reaction evidence="17">
        <text>L-seryl-[protein] + ATP = O-phospho-L-seryl-[protein] + ADP + H(+)</text>
        <dbReference type="Rhea" id="RHEA:17989"/>
        <dbReference type="Rhea" id="RHEA-COMP:9863"/>
        <dbReference type="Rhea" id="RHEA-COMP:11604"/>
        <dbReference type="ChEBI" id="CHEBI:15378"/>
        <dbReference type="ChEBI" id="CHEBI:29999"/>
        <dbReference type="ChEBI" id="CHEBI:30616"/>
        <dbReference type="ChEBI" id="CHEBI:83421"/>
        <dbReference type="ChEBI" id="CHEBI:456216"/>
        <dbReference type="EC" id="2.7.11.22"/>
    </reaction>
</comment>
<keyword evidence="8" id="KW-0132">Cell division</keyword>
<comment type="catalytic activity">
    <reaction evidence="16">
        <text>L-threonyl-[protein] + ATP = O-phospho-L-threonyl-[protein] + ADP + H(+)</text>
        <dbReference type="Rhea" id="RHEA:46608"/>
        <dbReference type="Rhea" id="RHEA-COMP:11060"/>
        <dbReference type="Rhea" id="RHEA-COMP:11605"/>
        <dbReference type="ChEBI" id="CHEBI:15378"/>
        <dbReference type="ChEBI" id="CHEBI:30013"/>
        <dbReference type="ChEBI" id="CHEBI:30616"/>
        <dbReference type="ChEBI" id="CHEBI:61977"/>
        <dbReference type="ChEBI" id="CHEBI:456216"/>
        <dbReference type="EC" id="2.7.11.22"/>
    </reaction>
</comment>
<dbReference type="PANTHER" id="PTHR14418">
    <property type="entry name" value="CONDENSIN COMPLEX SUBUNIT 3-RELATED"/>
    <property type="match status" value="1"/>
</dbReference>
<evidence type="ECO:0000256" key="5">
    <source>
        <dbReference type="ARBA" id="ARBA00022454"/>
    </source>
</evidence>
<dbReference type="GO" id="GO:0051301">
    <property type="term" value="P:cell division"/>
    <property type="evidence" value="ECO:0007669"/>
    <property type="project" value="UniProtKB-KW"/>
</dbReference>